<reference evidence="1" key="1">
    <citation type="submission" date="2018-05" db="EMBL/GenBank/DDBJ databases">
        <authorList>
            <person name="Ashton P.M."/>
            <person name="Dallman T."/>
            <person name="Nair S."/>
            <person name="De Pinna E."/>
            <person name="Peters T."/>
            <person name="Grant K."/>
        </authorList>
    </citation>
    <scope>NUCLEOTIDE SEQUENCE</scope>
    <source>
        <strain evidence="1">374031</strain>
    </source>
</reference>
<organism evidence="1">
    <name type="scientific">Salmonella enterica subsp. enterica serovar Cardoner</name>
    <dbReference type="NCBI Taxonomy" id="2564309"/>
    <lineage>
        <taxon>Bacteria</taxon>
        <taxon>Pseudomonadati</taxon>
        <taxon>Pseudomonadota</taxon>
        <taxon>Gammaproteobacteria</taxon>
        <taxon>Enterobacterales</taxon>
        <taxon>Enterobacteriaceae</taxon>
        <taxon>Salmonella</taxon>
    </lineage>
</organism>
<proteinExistence type="predicted"/>
<gene>
    <name evidence="1" type="ORF">DLM21_03570</name>
</gene>
<name>A0A5V6PSN6_SALET</name>
<evidence type="ECO:0000313" key="1">
    <source>
        <dbReference type="EMBL" id="EBU8203450.1"/>
    </source>
</evidence>
<comment type="caution">
    <text evidence="1">The sequence shown here is derived from an EMBL/GenBank/DDBJ whole genome shotgun (WGS) entry which is preliminary data.</text>
</comment>
<accession>A0A5V6PSN6</accession>
<sequence>MAERLRVATAELQRKQAKVGWFESAKYEDGTPVAYVAAINELGPHARPFMRPTIQERTQVWKAVGKKGAKQVLDGEADAGHMFDMLGLQASGDIAKTITKITDPPLSPVTLLLRKRKKAGDKITGKTVGEAHREVNFVGPRQKSDTTLDFSGVSTKPLVDTGIMLNTLTYIVEDS</sequence>
<dbReference type="EMBL" id="AAHDIR010000002">
    <property type="protein sequence ID" value="EBU8203450.1"/>
    <property type="molecule type" value="Genomic_DNA"/>
</dbReference>
<protein>
    <submittedName>
        <fullName evidence="1">Uncharacterized protein</fullName>
    </submittedName>
</protein>
<dbReference type="AlphaFoldDB" id="A0A5V6PSN6"/>